<dbReference type="InterPro" id="IPR002885">
    <property type="entry name" value="PPR_rpt"/>
</dbReference>
<keyword evidence="2" id="KW-0677">Repeat</keyword>
<keyword evidence="8" id="KW-1185">Reference proteome</keyword>
<feature type="repeat" description="PPR" evidence="5">
    <location>
        <begin position="654"/>
        <end position="688"/>
    </location>
</feature>
<comment type="function">
    <text evidence="3">Regulates mitochondrial small subunit maturation by controlling 15S rRNA 5'-end processing. Localizes to the 5' precursor of the 15S rRNA in a position that is subsequently occupied by mS47 in the mature yeast mtSSU. Uses structure and sequence-specific RNA recognition, binding to a single-stranded region of the precursor and specifically recognizing bases -6 to -1. The exchange of Ccm1 for mS47 is coupled to the irreversible removal of precursor rRNA that is accompanied by conformational changes of the mitoribosomal proteins uS5m and mS26. These conformational changes signal completion of 5'-end rRNA processing through protection of the mature 5'-end of the 15S rRNA and stabilization of mS47. The removal of the 5' precursor together with the dissociation of Ccm1 may be catalyzed by the 5'-3' exoribonuclease Pet127. Involved in the specific removal of group I introns in mitochondrial encoded transcripts.</text>
</comment>
<evidence type="ECO:0000256" key="2">
    <source>
        <dbReference type="ARBA" id="ARBA00022737"/>
    </source>
</evidence>
<evidence type="ECO:0000313" key="8">
    <source>
        <dbReference type="Proteomes" id="UP000241462"/>
    </source>
</evidence>
<dbReference type="EMBL" id="KZ678457">
    <property type="protein sequence ID" value="PSR83615.1"/>
    <property type="molecule type" value="Genomic_DNA"/>
</dbReference>
<evidence type="ECO:0000256" key="5">
    <source>
        <dbReference type="PROSITE-ProRule" id="PRU00708"/>
    </source>
</evidence>
<dbReference type="STRING" id="2025994.A0A2T3A685"/>
<comment type="similarity">
    <text evidence="1">Belongs to the CCM1 family.</text>
</comment>
<dbReference type="InterPro" id="IPR011990">
    <property type="entry name" value="TPR-like_helical_dom_sf"/>
</dbReference>
<evidence type="ECO:0008006" key="9">
    <source>
        <dbReference type="Google" id="ProtNLM"/>
    </source>
</evidence>
<evidence type="ECO:0000256" key="6">
    <source>
        <dbReference type="SAM" id="MobiDB-lite"/>
    </source>
</evidence>
<dbReference type="Gene3D" id="1.25.40.10">
    <property type="entry name" value="Tetratricopeptide repeat domain"/>
    <property type="match status" value="3"/>
</dbReference>
<gene>
    <name evidence="7" type="ORF">BD289DRAFT_435606</name>
</gene>
<evidence type="ECO:0000256" key="4">
    <source>
        <dbReference type="ARBA" id="ARBA00044511"/>
    </source>
</evidence>
<feature type="compositionally biased region" description="Low complexity" evidence="6">
    <location>
        <begin position="752"/>
        <end position="763"/>
    </location>
</feature>
<dbReference type="PROSITE" id="PS51375">
    <property type="entry name" value="PPR"/>
    <property type="match status" value="2"/>
</dbReference>
<feature type="region of interest" description="Disordered" evidence="6">
    <location>
        <begin position="66"/>
        <end position="105"/>
    </location>
</feature>
<evidence type="ECO:0000256" key="3">
    <source>
        <dbReference type="ARBA" id="ARBA00044493"/>
    </source>
</evidence>
<reference evidence="7 8" key="1">
    <citation type="journal article" date="2018" name="Mycol. Prog.">
        <title>Coniella lustricola, a new species from submerged detritus.</title>
        <authorList>
            <person name="Raudabaugh D.B."/>
            <person name="Iturriaga T."/>
            <person name="Carver A."/>
            <person name="Mondo S."/>
            <person name="Pangilinan J."/>
            <person name="Lipzen A."/>
            <person name="He G."/>
            <person name="Amirebrahimi M."/>
            <person name="Grigoriev I.V."/>
            <person name="Miller A.N."/>
        </authorList>
    </citation>
    <scope>NUCLEOTIDE SEQUENCE [LARGE SCALE GENOMIC DNA]</scope>
    <source>
        <strain evidence="7 8">B22-T-1</strain>
    </source>
</reference>
<dbReference type="InParanoid" id="A0A2T3A685"/>
<comment type="subunit">
    <text evidence="4">Binds to mitochondrial small subunit 15S rRNA.</text>
</comment>
<dbReference type="PANTHER" id="PTHR47447">
    <property type="entry name" value="OS03G0856100 PROTEIN"/>
    <property type="match status" value="1"/>
</dbReference>
<feature type="region of interest" description="Disordered" evidence="6">
    <location>
        <begin position="749"/>
        <end position="769"/>
    </location>
</feature>
<dbReference type="OrthoDB" id="185373at2759"/>
<feature type="repeat" description="PPR" evidence="5">
    <location>
        <begin position="579"/>
        <end position="613"/>
    </location>
</feature>
<evidence type="ECO:0000256" key="1">
    <source>
        <dbReference type="ARBA" id="ARBA00006192"/>
    </source>
</evidence>
<dbReference type="AlphaFoldDB" id="A0A2T3A685"/>
<protein>
    <recommendedName>
        <fullName evidence="9">Pentacotripeptide-repeat region of PRORP domain-containing protein</fullName>
    </recommendedName>
</protein>
<dbReference type="Proteomes" id="UP000241462">
    <property type="component" value="Unassembled WGS sequence"/>
</dbReference>
<evidence type="ECO:0000313" key="7">
    <source>
        <dbReference type="EMBL" id="PSR83615.1"/>
    </source>
</evidence>
<name>A0A2T3A685_9PEZI</name>
<accession>A0A2T3A685</accession>
<proteinExistence type="inferred from homology"/>
<sequence>MQASHALCSSYRRQLLAAARQRAAVPPLPLTQLQARAAFRSTATAADQSRSDDSLYGTIIPSLDALDPSDWNPQETHSRSDDQPALSKPVARGRTPYRRPQASTHRDVSLNIFRKVVKEQDEQDREAQTNTGFKDLPQELVDFYSNLAALRPMMKVKPIDECLVFYLTEVWPKAPHQGNNRLLKQRGVTLMSAVASARLADPDNAKLPTVAEITQYFWELDALTSAKWTDMAIGLIQSIVSRSSARSDYPSDAAHQQALARKEELLDDLVASWIKFIRFRLPASEEALQTSAEAEFRLPGLEPHRLRKFAKYGNLLGAFDMLFGQFARQPREIPAAAIATFVLLSDPKHTTAEIRRKAEPLLTPLTQILAVVQLRRPAMYLMLGPYPVVLLYVSQNWDTLISEITATTPAPKLSTQTAISSEPASATTRIKATPTVTARERAMLPQPAPQPKQAGQTSVLRPLQGRVNIRFIHNKLMNALGLGDVNTVETVYQDYWAQASAIPGVIQRNAELMDDFIMAFTALRRPQRAVDVWAAMEAKGVAPTLKTWTSMIEGCRRANNPIALENVWKKLVATGVQLDPVVWTARIVGLMRCRQPEIALRALREMQLQSNKPNGVPLNITAINAAVSGLVRLNSLSAARDVLAWASEHGLEPDTVTYNSLLGPLVQRGEAEEVHAILKTMIQQRVDPDSATWTILLDGLISSLEQTDSPAEQRKSIEGLFHDMEQVGLQANMETFGRMIHLILREDRQRDPQAQPQPQQQQQQHHHTRGAVAAVLDHIRAKGLEPSPHIYTMLIDYYFSRSPPAYNDVRDLLIECGFDVQAGGVVIQDRPHKLDKVLLERLIRGYALTGSVDNAFSLFKRCQSLAGSSITLEALEDLVRSLVDVDMMAEAKQVVDAVRIYRSANQADAIHSTLSTLQTFGGVGAHRQSSSVARYWNHGFWAFALDRGLLTRAEWENLQRTAAERPVGLPQEEQPA</sequence>
<organism evidence="7 8">
    <name type="scientific">Coniella lustricola</name>
    <dbReference type="NCBI Taxonomy" id="2025994"/>
    <lineage>
        <taxon>Eukaryota</taxon>
        <taxon>Fungi</taxon>
        <taxon>Dikarya</taxon>
        <taxon>Ascomycota</taxon>
        <taxon>Pezizomycotina</taxon>
        <taxon>Sordariomycetes</taxon>
        <taxon>Sordariomycetidae</taxon>
        <taxon>Diaporthales</taxon>
        <taxon>Schizoparmaceae</taxon>
        <taxon>Coniella</taxon>
    </lineage>
</organism>
<dbReference type="Pfam" id="PF13041">
    <property type="entry name" value="PPR_2"/>
    <property type="match status" value="1"/>
</dbReference>
<dbReference type="PANTHER" id="PTHR47447:SF28">
    <property type="entry name" value="PENTACOTRIPEPTIDE-REPEAT REGION OF PRORP DOMAIN-CONTAINING PROTEIN"/>
    <property type="match status" value="1"/>
</dbReference>
<dbReference type="Pfam" id="PF01535">
    <property type="entry name" value="PPR"/>
    <property type="match status" value="2"/>
</dbReference>